<gene>
    <name evidence="2" type="ORF">OCBIM_22037637mg</name>
</gene>
<protein>
    <submittedName>
        <fullName evidence="2">Uncharacterized protein</fullName>
    </submittedName>
</protein>
<sequence>MKKKERENKQKTRYSVDKINMAYRERKRKEKWHKESEKKKDIHIVGNRGREKQIHIQGEKSERQRDREGQRCSVPWGRRTSDQEPQQTE</sequence>
<dbReference type="AlphaFoldDB" id="A0A0L8G9M3"/>
<evidence type="ECO:0000256" key="1">
    <source>
        <dbReference type="SAM" id="MobiDB-lite"/>
    </source>
</evidence>
<organism evidence="2">
    <name type="scientific">Octopus bimaculoides</name>
    <name type="common">California two-spotted octopus</name>
    <dbReference type="NCBI Taxonomy" id="37653"/>
    <lineage>
        <taxon>Eukaryota</taxon>
        <taxon>Metazoa</taxon>
        <taxon>Spiralia</taxon>
        <taxon>Lophotrochozoa</taxon>
        <taxon>Mollusca</taxon>
        <taxon>Cephalopoda</taxon>
        <taxon>Coleoidea</taxon>
        <taxon>Octopodiformes</taxon>
        <taxon>Octopoda</taxon>
        <taxon>Incirrata</taxon>
        <taxon>Octopodidae</taxon>
        <taxon>Octopus</taxon>
    </lineage>
</organism>
<accession>A0A0L8G9M3</accession>
<feature type="compositionally biased region" description="Basic and acidic residues" evidence="1">
    <location>
        <begin position="1"/>
        <end position="16"/>
    </location>
</feature>
<dbReference type="EMBL" id="KQ423084">
    <property type="protein sequence ID" value="KOF73598.1"/>
    <property type="molecule type" value="Genomic_DNA"/>
</dbReference>
<name>A0A0L8G9M3_OCTBM</name>
<feature type="compositionally biased region" description="Basic and acidic residues" evidence="1">
    <location>
        <begin position="32"/>
        <end position="70"/>
    </location>
</feature>
<feature type="region of interest" description="Disordered" evidence="1">
    <location>
        <begin position="1"/>
        <end position="89"/>
    </location>
</feature>
<reference evidence="2" key="1">
    <citation type="submission" date="2015-07" db="EMBL/GenBank/DDBJ databases">
        <title>MeaNS - Measles Nucleotide Surveillance Program.</title>
        <authorList>
            <person name="Tran T."/>
            <person name="Druce J."/>
        </authorList>
    </citation>
    <scope>NUCLEOTIDE SEQUENCE</scope>
    <source>
        <strain evidence="2">UCB-OBI-ISO-001</strain>
        <tissue evidence="2">Gonad</tissue>
    </source>
</reference>
<evidence type="ECO:0000313" key="2">
    <source>
        <dbReference type="EMBL" id="KOF73598.1"/>
    </source>
</evidence>
<proteinExistence type="predicted"/>